<dbReference type="Proteomes" id="UP000029391">
    <property type="component" value="Unassembled WGS sequence"/>
</dbReference>
<dbReference type="STRING" id="1121013.GCA_000426365_01152"/>
<comment type="caution">
    <text evidence="3">The sequence shown here is derived from an EMBL/GenBank/DDBJ whole genome shotgun (WGS) entry which is preliminary data.</text>
</comment>
<keyword evidence="1" id="KW-0472">Membrane</keyword>
<evidence type="ECO:0000259" key="2">
    <source>
        <dbReference type="Pfam" id="PF08241"/>
    </source>
</evidence>
<keyword evidence="4" id="KW-1185">Reference proteome</keyword>
<keyword evidence="1" id="KW-1133">Transmembrane helix</keyword>
<proteinExistence type="predicted"/>
<dbReference type="InterPro" id="IPR013216">
    <property type="entry name" value="Methyltransf_11"/>
</dbReference>
<gene>
    <name evidence="3" type="ORF">P873_03100</name>
</gene>
<dbReference type="eggNOG" id="COG2226">
    <property type="taxonomic scope" value="Bacteria"/>
</dbReference>
<evidence type="ECO:0000313" key="4">
    <source>
        <dbReference type="Proteomes" id="UP000029391"/>
    </source>
</evidence>
<name>A0A091BI87_9GAMM</name>
<organism evidence="3 4">
    <name type="scientific">Arenimonas composti TR7-09 = DSM 18010</name>
    <dbReference type="NCBI Taxonomy" id="1121013"/>
    <lineage>
        <taxon>Bacteria</taxon>
        <taxon>Pseudomonadati</taxon>
        <taxon>Pseudomonadota</taxon>
        <taxon>Gammaproteobacteria</taxon>
        <taxon>Lysobacterales</taxon>
        <taxon>Lysobacteraceae</taxon>
        <taxon>Arenimonas</taxon>
    </lineage>
</organism>
<feature type="transmembrane region" description="Helical" evidence="1">
    <location>
        <begin position="136"/>
        <end position="154"/>
    </location>
</feature>
<protein>
    <recommendedName>
        <fullName evidence="2">Methyltransferase type 11 domain-containing protein</fullName>
    </recommendedName>
</protein>
<feature type="domain" description="Methyltransferase type 11" evidence="2">
    <location>
        <begin position="10"/>
        <end position="93"/>
    </location>
</feature>
<dbReference type="Gene3D" id="3.40.50.150">
    <property type="entry name" value="Vaccinia Virus protein VP39"/>
    <property type="match status" value="1"/>
</dbReference>
<dbReference type="EMBL" id="AWXU01000007">
    <property type="protein sequence ID" value="KFN51267.1"/>
    <property type="molecule type" value="Genomic_DNA"/>
</dbReference>
<feature type="transmembrane region" description="Helical" evidence="1">
    <location>
        <begin position="160"/>
        <end position="183"/>
    </location>
</feature>
<dbReference type="InterPro" id="IPR029063">
    <property type="entry name" value="SAM-dependent_MTases_sf"/>
</dbReference>
<dbReference type="SUPFAM" id="SSF53335">
    <property type="entry name" value="S-adenosyl-L-methionine-dependent methyltransferases"/>
    <property type="match status" value="1"/>
</dbReference>
<sequence>MQDACGVVVDIGAADRWVRAYLPEGVHYVALDYPVTGRDLYGARPDVFADGAALPFADASVDGVICLEVLEHVADPARVVAEIARVLRPGGDAWISMPFLYPLHDAPHDYQRYTEFGLRRDLGRAGLGVVAMKRTLSAIATAGLLASLAIAGPLRDRRGIGVTLLAAPAAALVLLVNVTAAVLGRMWPDWGHLGIGYEVRARRE</sequence>
<dbReference type="AlphaFoldDB" id="A0A091BI87"/>
<evidence type="ECO:0000313" key="3">
    <source>
        <dbReference type="EMBL" id="KFN51267.1"/>
    </source>
</evidence>
<dbReference type="Pfam" id="PF08241">
    <property type="entry name" value="Methyltransf_11"/>
    <property type="match status" value="1"/>
</dbReference>
<dbReference type="GO" id="GO:0008757">
    <property type="term" value="F:S-adenosylmethionine-dependent methyltransferase activity"/>
    <property type="evidence" value="ECO:0007669"/>
    <property type="project" value="InterPro"/>
</dbReference>
<keyword evidence="1" id="KW-0812">Transmembrane</keyword>
<accession>A0A091BI87</accession>
<reference evidence="3 4" key="1">
    <citation type="submission" date="2013-09" db="EMBL/GenBank/DDBJ databases">
        <title>Genome sequencing of Arenimonas composti.</title>
        <authorList>
            <person name="Chen F."/>
            <person name="Wang G."/>
        </authorList>
    </citation>
    <scope>NUCLEOTIDE SEQUENCE [LARGE SCALE GENOMIC DNA]</scope>
    <source>
        <strain evidence="3 4">TR7-09</strain>
    </source>
</reference>
<evidence type="ECO:0000256" key="1">
    <source>
        <dbReference type="SAM" id="Phobius"/>
    </source>
</evidence>